<evidence type="ECO:0000313" key="2">
    <source>
        <dbReference type="EMBL" id="KAK2724877.1"/>
    </source>
</evidence>
<reference evidence="2" key="1">
    <citation type="submission" date="2023-07" db="EMBL/GenBank/DDBJ databases">
        <title>Chromosome-level genome assembly of Artemia franciscana.</title>
        <authorList>
            <person name="Jo E."/>
        </authorList>
    </citation>
    <scope>NUCLEOTIDE SEQUENCE</scope>
    <source>
        <tissue evidence="2">Whole body</tissue>
    </source>
</reference>
<dbReference type="InterPro" id="IPR036691">
    <property type="entry name" value="Endo/exonu/phosph_ase_sf"/>
</dbReference>
<dbReference type="Proteomes" id="UP001187531">
    <property type="component" value="Unassembled WGS sequence"/>
</dbReference>
<dbReference type="GO" id="GO:0007508">
    <property type="term" value="P:larval heart development"/>
    <property type="evidence" value="ECO:0007669"/>
    <property type="project" value="TreeGrafter"/>
</dbReference>
<dbReference type="PANTHER" id="PTHR33395">
    <property type="entry name" value="TRANSCRIPTASE, PUTATIVE-RELATED-RELATED"/>
    <property type="match status" value="1"/>
</dbReference>
<dbReference type="SUPFAM" id="SSF56219">
    <property type="entry name" value="DNase I-like"/>
    <property type="match status" value="1"/>
</dbReference>
<accession>A0AA88IQI5</accession>
<evidence type="ECO:0000313" key="3">
    <source>
        <dbReference type="Proteomes" id="UP001187531"/>
    </source>
</evidence>
<sequence>MSVQKPHVVVITESLPKNCAHPEAYFQQFEGYILLVNTNYKCGIFVYVHLLLKYTEVNDHLVLSISECLVVDVKFPRSTNSIRIVAVYRSPSVNELSPNNKANLLQYLHNVSTVSSRVLVVGDFNLSSIDWKNQIPSLSNQPFEHHFLQKLQDTYLCQHVQEPTQFRDDSNPSVLDLVITKSPDDVRNIEILPPLGKSDHTVLKLSLKSSGDDSTPQKQTLKYNYTKGDYESFRNFIFSLCITEQLRENKYNVNEVFELIHEALVVGQNKFIPTIVYSQLYKNRQTLP</sequence>
<dbReference type="GO" id="GO:0061343">
    <property type="term" value="P:cell adhesion involved in heart morphogenesis"/>
    <property type="evidence" value="ECO:0007669"/>
    <property type="project" value="TreeGrafter"/>
</dbReference>
<feature type="domain" description="Endonuclease/exonuclease/phosphatase" evidence="1">
    <location>
        <begin position="82"/>
        <end position="201"/>
    </location>
</feature>
<dbReference type="PANTHER" id="PTHR33395:SF22">
    <property type="entry name" value="REVERSE TRANSCRIPTASE DOMAIN-CONTAINING PROTEIN"/>
    <property type="match status" value="1"/>
</dbReference>
<dbReference type="Gene3D" id="3.60.10.10">
    <property type="entry name" value="Endonuclease/exonuclease/phosphatase"/>
    <property type="match status" value="1"/>
</dbReference>
<evidence type="ECO:0000259" key="1">
    <source>
        <dbReference type="Pfam" id="PF14529"/>
    </source>
</evidence>
<gene>
    <name evidence="2" type="ORF">QYM36_001372</name>
</gene>
<proteinExistence type="predicted"/>
<dbReference type="Pfam" id="PF14529">
    <property type="entry name" value="Exo_endo_phos_2"/>
    <property type="match status" value="1"/>
</dbReference>
<dbReference type="GO" id="GO:0031012">
    <property type="term" value="C:extracellular matrix"/>
    <property type="evidence" value="ECO:0007669"/>
    <property type="project" value="TreeGrafter"/>
</dbReference>
<name>A0AA88IQI5_ARTSF</name>
<dbReference type="EMBL" id="JAVRJZ010000003">
    <property type="protein sequence ID" value="KAK2724877.1"/>
    <property type="molecule type" value="Genomic_DNA"/>
</dbReference>
<keyword evidence="3" id="KW-1185">Reference proteome</keyword>
<dbReference type="AlphaFoldDB" id="A0AA88IQI5"/>
<dbReference type="GO" id="GO:0003824">
    <property type="term" value="F:catalytic activity"/>
    <property type="evidence" value="ECO:0007669"/>
    <property type="project" value="InterPro"/>
</dbReference>
<protein>
    <recommendedName>
        <fullName evidence="1">Endonuclease/exonuclease/phosphatase domain-containing protein</fullName>
    </recommendedName>
</protein>
<dbReference type="InterPro" id="IPR005135">
    <property type="entry name" value="Endo/exonuclease/phosphatase"/>
</dbReference>
<comment type="caution">
    <text evidence="2">The sequence shown here is derived from an EMBL/GenBank/DDBJ whole genome shotgun (WGS) entry which is preliminary data.</text>
</comment>
<organism evidence="2 3">
    <name type="scientific">Artemia franciscana</name>
    <name type="common">Brine shrimp</name>
    <name type="synonym">Artemia sanfranciscana</name>
    <dbReference type="NCBI Taxonomy" id="6661"/>
    <lineage>
        <taxon>Eukaryota</taxon>
        <taxon>Metazoa</taxon>
        <taxon>Ecdysozoa</taxon>
        <taxon>Arthropoda</taxon>
        <taxon>Crustacea</taxon>
        <taxon>Branchiopoda</taxon>
        <taxon>Anostraca</taxon>
        <taxon>Artemiidae</taxon>
        <taxon>Artemia</taxon>
    </lineage>
</organism>